<evidence type="ECO:0000313" key="3">
    <source>
        <dbReference type="Proteomes" id="UP000275078"/>
    </source>
</evidence>
<dbReference type="Proteomes" id="UP000275078">
    <property type="component" value="Unassembled WGS sequence"/>
</dbReference>
<feature type="region of interest" description="Disordered" evidence="1">
    <location>
        <begin position="95"/>
        <end position="240"/>
    </location>
</feature>
<proteinExistence type="predicted"/>
<evidence type="ECO:0000313" key="2">
    <source>
        <dbReference type="EMBL" id="RPA82982.1"/>
    </source>
</evidence>
<feature type="compositionally biased region" description="Acidic residues" evidence="1">
    <location>
        <begin position="146"/>
        <end position="170"/>
    </location>
</feature>
<dbReference type="AlphaFoldDB" id="A0A3N4IA78"/>
<reference evidence="2 3" key="1">
    <citation type="journal article" date="2018" name="Nat. Ecol. Evol.">
        <title>Pezizomycetes genomes reveal the molecular basis of ectomycorrhizal truffle lifestyle.</title>
        <authorList>
            <person name="Murat C."/>
            <person name="Payen T."/>
            <person name="Noel B."/>
            <person name="Kuo A."/>
            <person name="Morin E."/>
            <person name="Chen J."/>
            <person name="Kohler A."/>
            <person name="Krizsan K."/>
            <person name="Balestrini R."/>
            <person name="Da Silva C."/>
            <person name="Montanini B."/>
            <person name="Hainaut M."/>
            <person name="Levati E."/>
            <person name="Barry K.W."/>
            <person name="Belfiori B."/>
            <person name="Cichocki N."/>
            <person name="Clum A."/>
            <person name="Dockter R.B."/>
            <person name="Fauchery L."/>
            <person name="Guy J."/>
            <person name="Iotti M."/>
            <person name="Le Tacon F."/>
            <person name="Lindquist E.A."/>
            <person name="Lipzen A."/>
            <person name="Malagnac F."/>
            <person name="Mello A."/>
            <person name="Molinier V."/>
            <person name="Miyauchi S."/>
            <person name="Poulain J."/>
            <person name="Riccioni C."/>
            <person name="Rubini A."/>
            <person name="Sitrit Y."/>
            <person name="Splivallo R."/>
            <person name="Traeger S."/>
            <person name="Wang M."/>
            <person name="Zifcakova L."/>
            <person name="Wipf D."/>
            <person name="Zambonelli A."/>
            <person name="Paolocci F."/>
            <person name="Nowrousian M."/>
            <person name="Ottonello S."/>
            <person name="Baldrian P."/>
            <person name="Spatafora J.W."/>
            <person name="Henrissat B."/>
            <person name="Nagy L.G."/>
            <person name="Aury J.M."/>
            <person name="Wincker P."/>
            <person name="Grigoriev I.V."/>
            <person name="Bonfante P."/>
            <person name="Martin F.M."/>
        </authorList>
    </citation>
    <scope>NUCLEOTIDE SEQUENCE [LARGE SCALE GENOMIC DNA]</scope>
    <source>
        <strain evidence="2 3">RN42</strain>
    </source>
</reference>
<accession>A0A3N4IA78</accession>
<dbReference type="EMBL" id="ML119667">
    <property type="protein sequence ID" value="RPA82982.1"/>
    <property type="molecule type" value="Genomic_DNA"/>
</dbReference>
<feature type="compositionally biased region" description="Acidic residues" evidence="1">
    <location>
        <begin position="229"/>
        <end position="240"/>
    </location>
</feature>
<organism evidence="2 3">
    <name type="scientific">Ascobolus immersus RN42</name>
    <dbReference type="NCBI Taxonomy" id="1160509"/>
    <lineage>
        <taxon>Eukaryota</taxon>
        <taxon>Fungi</taxon>
        <taxon>Dikarya</taxon>
        <taxon>Ascomycota</taxon>
        <taxon>Pezizomycotina</taxon>
        <taxon>Pezizomycetes</taxon>
        <taxon>Pezizales</taxon>
        <taxon>Ascobolaceae</taxon>
        <taxon>Ascobolus</taxon>
    </lineage>
</organism>
<name>A0A3N4IA78_ASCIM</name>
<protein>
    <submittedName>
        <fullName evidence="2">Uncharacterized protein</fullName>
    </submittedName>
</protein>
<gene>
    <name evidence="2" type="ORF">BJ508DRAFT_324861</name>
</gene>
<keyword evidence="3" id="KW-1185">Reference proteome</keyword>
<feature type="compositionally biased region" description="Polar residues" evidence="1">
    <location>
        <begin position="171"/>
        <end position="187"/>
    </location>
</feature>
<feature type="compositionally biased region" description="Acidic residues" evidence="1">
    <location>
        <begin position="100"/>
        <end position="123"/>
    </location>
</feature>
<sequence length="505" mass="56724">MSAKFSKKQLVFITVYDESIPGGSFPLLCRVRRIRNGRYLVSTKYAKVRDCIFECEMIDADEAIDEYGSDDEFDFDDCGTTAVDSLLDAARLDPTFPSESEQEGSGESDEASDVEMVENEETPTGETDAASSCEEDESEAVHANGAEEEPGDESTDEIEEDDIDADDEQGFDSNNDQSSSGEQSDLDNVTHSEEPDDHELHGIGANSRQDDLPDPEQPEVERRPTEPSVGDDEPPADDEESWVAMVRSDPFLSKVLPGIEYAVAFGFPSLHRLDRYNDAVEIVYWRLKSTPAVMDLGDAGIARFYRRTPFYSNYREEGECHAKNVKVVPFVLSSADEEEKKQKKYVPLQKGEYPAPYGYYDRCVAYIMDCVYDPFTSQSVYAHFRSIFDKRGEDRWGEYKDFCKEVILPCIIRVWTFDDLKRQGSVSTFLDVDRILFSRRAKQFASLLADLANNSARLKKCGLGGLVKNVADVAWMKHMQEVEDGLIPEFVLDPLEKAALGSSAV</sequence>
<evidence type="ECO:0000256" key="1">
    <source>
        <dbReference type="SAM" id="MobiDB-lite"/>
    </source>
</evidence>
<feature type="compositionally biased region" description="Basic and acidic residues" evidence="1">
    <location>
        <begin position="188"/>
        <end position="201"/>
    </location>
</feature>